<dbReference type="InterPro" id="IPR035903">
    <property type="entry name" value="HesB-like_dom_sf"/>
</dbReference>
<sequence length="91" mass="9581">MNITNEAKEVLLNAMEENKSEGIRFFLNQGGCCGPQIGVSLDSAQATDKVEEINGVSVAFDTNVITMTDDITLDIQDGGLVLVGVPDSGCC</sequence>
<dbReference type="Proteomes" id="UP000252118">
    <property type="component" value="Unassembled WGS sequence"/>
</dbReference>
<organism evidence="1 2">
    <name type="scientific">Rossellomorea aquimaris</name>
    <dbReference type="NCBI Taxonomy" id="189382"/>
    <lineage>
        <taxon>Bacteria</taxon>
        <taxon>Bacillati</taxon>
        <taxon>Bacillota</taxon>
        <taxon>Bacilli</taxon>
        <taxon>Bacillales</taxon>
        <taxon>Bacillaceae</taxon>
        <taxon>Rossellomorea</taxon>
    </lineage>
</organism>
<dbReference type="OrthoDB" id="2355011at2"/>
<proteinExistence type="predicted"/>
<name>A0A366EZE0_9BACI</name>
<accession>A0A366EZE0</accession>
<dbReference type="RefSeq" id="WP_113967677.1">
    <property type="nucleotide sequence ID" value="NZ_QNRJ01000001.1"/>
</dbReference>
<reference evidence="1 2" key="1">
    <citation type="submission" date="2018-06" db="EMBL/GenBank/DDBJ databases">
        <title>Freshwater and sediment microbial communities from various areas in North America, analyzing microbe dynamics in response to fracking.</title>
        <authorList>
            <person name="Lamendella R."/>
        </authorList>
    </citation>
    <scope>NUCLEOTIDE SEQUENCE [LARGE SCALE GENOMIC DNA]</scope>
    <source>
        <strain evidence="1 2">97B</strain>
    </source>
</reference>
<dbReference type="SUPFAM" id="SSF89360">
    <property type="entry name" value="HesB-like domain"/>
    <property type="match status" value="1"/>
</dbReference>
<evidence type="ECO:0000313" key="1">
    <source>
        <dbReference type="EMBL" id="RBP07771.1"/>
    </source>
</evidence>
<evidence type="ECO:0000313" key="2">
    <source>
        <dbReference type="Proteomes" id="UP000252118"/>
    </source>
</evidence>
<comment type="caution">
    <text evidence="1">The sequence shown here is derived from an EMBL/GenBank/DDBJ whole genome shotgun (WGS) entry which is preliminary data.</text>
</comment>
<evidence type="ECO:0008006" key="3">
    <source>
        <dbReference type="Google" id="ProtNLM"/>
    </source>
</evidence>
<dbReference type="Gene3D" id="2.60.300.12">
    <property type="entry name" value="HesB-like domain"/>
    <property type="match status" value="1"/>
</dbReference>
<dbReference type="AlphaFoldDB" id="A0A366EZE0"/>
<dbReference type="EMBL" id="QNRJ01000001">
    <property type="protein sequence ID" value="RBP07771.1"/>
    <property type="molecule type" value="Genomic_DNA"/>
</dbReference>
<protein>
    <recommendedName>
        <fullName evidence="3">Adhesin</fullName>
    </recommendedName>
</protein>
<gene>
    <name evidence="1" type="ORF">DET59_101137</name>
</gene>